<evidence type="ECO:0000259" key="5">
    <source>
        <dbReference type="PROSITE" id="PS50067"/>
    </source>
</evidence>
<keyword evidence="7" id="KW-1185">Reference proteome</keyword>
<feature type="coiled-coil region" evidence="3">
    <location>
        <begin position="35"/>
        <end position="156"/>
    </location>
</feature>
<dbReference type="Gramene" id="Kaladp0043s0055.1.v1.1">
    <property type="protein sequence ID" value="Kaladp0043s0055.1.v1.1"/>
    <property type="gene ID" value="Kaladp0043s0055.v1.1"/>
</dbReference>
<dbReference type="Proteomes" id="UP000594263">
    <property type="component" value="Unplaced"/>
</dbReference>
<reference evidence="6" key="1">
    <citation type="submission" date="2021-01" db="UniProtKB">
        <authorList>
            <consortium name="EnsemblPlants"/>
        </authorList>
    </citation>
    <scope>IDENTIFICATION</scope>
</reference>
<feature type="domain" description="Kinesin motor" evidence="5">
    <location>
        <begin position="1"/>
        <end position="28"/>
    </location>
</feature>
<evidence type="ECO:0000256" key="4">
    <source>
        <dbReference type="SAM" id="MobiDB-lite"/>
    </source>
</evidence>
<dbReference type="PANTHER" id="PTHR47972">
    <property type="entry name" value="KINESIN-LIKE PROTEIN KLP-3"/>
    <property type="match status" value="1"/>
</dbReference>
<dbReference type="GO" id="GO:0008017">
    <property type="term" value="F:microtubule binding"/>
    <property type="evidence" value="ECO:0007669"/>
    <property type="project" value="InterPro"/>
</dbReference>
<keyword evidence="1" id="KW-0505">Motor protein</keyword>
<dbReference type="AlphaFoldDB" id="A0A7N0ZVX3"/>
<sequence>MFVQIIPSESDLGQTLSSLNFAIRVRRVELGPARKQVDTGEIQKLKTMLEKARQEARSKDELVRKLEDSLQNMESKARSCDHNHRNLQEQIRELKNLLEMKAASHGQSEKQLLQLSERLRGKEENCVSLQHKVRELESKLRELESKLREGEQLESAAYEQKELEMKLKDKVQESEYNSLVLHRKIKEPEKRLRDHEQNPEIGFLQLKVKELEEQLRRSKCLPPPEAAKARPNEAKRAERLDYEQCGLVPESEELELDDREPEPISSGWDA</sequence>
<comment type="similarity">
    <text evidence="2">Belongs to the TRAFAC class myosin-kinesin ATPase superfamily. Kinesin family.</text>
</comment>
<organism evidence="6 7">
    <name type="scientific">Kalanchoe fedtschenkoi</name>
    <name type="common">Lavender scallops</name>
    <name type="synonym">South American air plant</name>
    <dbReference type="NCBI Taxonomy" id="63787"/>
    <lineage>
        <taxon>Eukaryota</taxon>
        <taxon>Viridiplantae</taxon>
        <taxon>Streptophyta</taxon>
        <taxon>Embryophyta</taxon>
        <taxon>Tracheophyta</taxon>
        <taxon>Spermatophyta</taxon>
        <taxon>Magnoliopsida</taxon>
        <taxon>eudicotyledons</taxon>
        <taxon>Gunneridae</taxon>
        <taxon>Pentapetalae</taxon>
        <taxon>Saxifragales</taxon>
        <taxon>Crassulaceae</taxon>
        <taxon>Kalanchoe</taxon>
    </lineage>
</organism>
<evidence type="ECO:0000256" key="2">
    <source>
        <dbReference type="PROSITE-ProRule" id="PRU00283"/>
    </source>
</evidence>
<protein>
    <recommendedName>
        <fullName evidence="5">Kinesin motor domain-containing protein</fullName>
    </recommendedName>
</protein>
<evidence type="ECO:0000313" key="6">
    <source>
        <dbReference type="EnsemblPlants" id="Kaladp0043s0055.1.v1.1"/>
    </source>
</evidence>
<evidence type="ECO:0000256" key="1">
    <source>
        <dbReference type="ARBA" id="ARBA00023175"/>
    </source>
</evidence>
<dbReference type="GO" id="GO:0005524">
    <property type="term" value="F:ATP binding"/>
    <property type="evidence" value="ECO:0007669"/>
    <property type="project" value="InterPro"/>
</dbReference>
<proteinExistence type="inferred from homology"/>
<feature type="region of interest" description="Disordered" evidence="4">
    <location>
        <begin position="215"/>
        <end position="270"/>
    </location>
</feature>
<accession>A0A7N0ZVX3</accession>
<comment type="caution">
    <text evidence="2">Lacks conserved residue(s) required for the propagation of feature annotation.</text>
</comment>
<dbReference type="GO" id="GO:0015630">
    <property type="term" value="C:microtubule cytoskeleton"/>
    <property type="evidence" value="ECO:0007669"/>
    <property type="project" value="TreeGrafter"/>
</dbReference>
<dbReference type="EnsemblPlants" id="Kaladp0043s0055.1.v1.1">
    <property type="protein sequence ID" value="Kaladp0043s0055.1.v1.1"/>
    <property type="gene ID" value="Kaladp0043s0055.v1.1"/>
</dbReference>
<dbReference type="GO" id="GO:0003777">
    <property type="term" value="F:microtubule motor activity"/>
    <property type="evidence" value="ECO:0007669"/>
    <property type="project" value="InterPro"/>
</dbReference>
<dbReference type="GO" id="GO:0007018">
    <property type="term" value="P:microtubule-based movement"/>
    <property type="evidence" value="ECO:0007669"/>
    <property type="project" value="InterPro"/>
</dbReference>
<name>A0A7N0ZVX3_KALFE</name>
<dbReference type="InterPro" id="IPR001752">
    <property type="entry name" value="Kinesin_motor_dom"/>
</dbReference>
<evidence type="ECO:0000256" key="3">
    <source>
        <dbReference type="SAM" id="Coils"/>
    </source>
</evidence>
<dbReference type="SUPFAM" id="SSF57997">
    <property type="entry name" value="Tropomyosin"/>
    <property type="match status" value="1"/>
</dbReference>
<dbReference type="Gene3D" id="1.20.58.1980">
    <property type="match status" value="1"/>
</dbReference>
<feature type="compositionally biased region" description="Basic and acidic residues" evidence="4">
    <location>
        <begin position="227"/>
        <end position="242"/>
    </location>
</feature>
<dbReference type="PANTHER" id="PTHR47972:SF18">
    <property type="entry name" value="KINESIN-LIKE PROTEIN KIN-14R"/>
    <property type="match status" value="1"/>
</dbReference>
<dbReference type="PROSITE" id="PS50067">
    <property type="entry name" value="KINESIN_MOTOR_2"/>
    <property type="match status" value="1"/>
</dbReference>
<dbReference type="InterPro" id="IPR027640">
    <property type="entry name" value="Kinesin-like_fam"/>
</dbReference>
<keyword evidence="3" id="KW-0175">Coiled coil</keyword>
<feature type="compositionally biased region" description="Acidic residues" evidence="4">
    <location>
        <begin position="250"/>
        <end position="260"/>
    </location>
</feature>
<evidence type="ECO:0000313" key="7">
    <source>
        <dbReference type="Proteomes" id="UP000594263"/>
    </source>
</evidence>